<organism evidence="1 2">
    <name type="scientific">Clostridium tepidiprofundi DSM 19306</name>
    <dbReference type="NCBI Taxonomy" id="1121338"/>
    <lineage>
        <taxon>Bacteria</taxon>
        <taxon>Bacillati</taxon>
        <taxon>Bacillota</taxon>
        <taxon>Clostridia</taxon>
        <taxon>Eubacteriales</taxon>
        <taxon>Clostridiaceae</taxon>
        <taxon>Clostridium</taxon>
    </lineage>
</organism>
<dbReference type="RefSeq" id="WP_066827473.1">
    <property type="nucleotide sequence ID" value="NZ_LTBA01000080.1"/>
</dbReference>
<dbReference type="Proteomes" id="UP000075531">
    <property type="component" value="Unassembled WGS sequence"/>
</dbReference>
<protein>
    <submittedName>
        <fullName evidence="1">Uncharacterized protein</fullName>
    </submittedName>
</protein>
<evidence type="ECO:0000313" key="2">
    <source>
        <dbReference type="Proteomes" id="UP000075531"/>
    </source>
</evidence>
<sequence length="76" mass="9224">MKQFLIGQFGEFDEIKQHRDFRKEFYGVKACFMKNETELDKLITCSKKDNFKICVHFPLRSGKWRLRDPQYLSKDD</sequence>
<dbReference type="PATRIC" id="fig|1121338.3.peg.2793"/>
<evidence type="ECO:0000313" key="1">
    <source>
        <dbReference type="EMBL" id="KYH30425.1"/>
    </source>
</evidence>
<dbReference type="OrthoDB" id="1890113at2"/>
<name>A0A151AS37_9CLOT</name>
<proteinExistence type="predicted"/>
<reference evidence="1 2" key="1">
    <citation type="submission" date="2016-02" db="EMBL/GenBank/DDBJ databases">
        <title>Genome sequence of Clostridium tepidiprofundi DSM 19306.</title>
        <authorList>
            <person name="Poehlein A."/>
            <person name="Daniel R."/>
        </authorList>
    </citation>
    <scope>NUCLEOTIDE SEQUENCE [LARGE SCALE GENOMIC DNA]</scope>
    <source>
        <strain evidence="1 2">DSM 19306</strain>
    </source>
</reference>
<gene>
    <name evidence="1" type="ORF">CLTEP_26770</name>
</gene>
<accession>A0A151AS37</accession>
<dbReference type="STRING" id="1121338.CLTEP_26770"/>
<keyword evidence="2" id="KW-1185">Reference proteome</keyword>
<comment type="caution">
    <text evidence="1">The sequence shown here is derived from an EMBL/GenBank/DDBJ whole genome shotgun (WGS) entry which is preliminary data.</text>
</comment>
<dbReference type="AlphaFoldDB" id="A0A151AS37"/>
<dbReference type="EMBL" id="LTBA01000080">
    <property type="protein sequence ID" value="KYH30425.1"/>
    <property type="molecule type" value="Genomic_DNA"/>
</dbReference>